<feature type="coiled-coil region" evidence="1">
    <location>
        <begin position="245"/>
        <end position="279"/>
    </location>
</feature>
<evidence type="ECO:0000313" key="3">
    <source>
        <dbReference type="EMBL" id="KNC56322.1"/>
    </source>
</evidence>
<reference evidence="3 4" key="1">
    <citation type="submission" date="2010-05" db="EMBL/GenBank/DDBJ databases">
        <title>The Genome Sequence of Thecamonas trahens ATCC 50062.</title>
        <authorList>
            <consortium name="The Broad Institute Genome Sequencing Platform"/>
            <person name="Russ C."/>
            <person name="Cuomo C."/>
            <person name="Shea T."/>
            <person name="Young S.K."/>
            <person name="Zeng Q."/>
            <person name="Koehrsen M."/>
            <person name="Haas B."/>
            <person name="Borodovsky M."/>
            <person name="Guigo R."/>
            <person name="Alvarado L."/>
            <person name="Berlin A."/>
            <person name="Bochicchio J."/>
            <person name="Borenstein D."/>
            <person name="Chapman S."/>
            <person name="Chen Z."/>
            <person name="Freedman E."/>
            <person name="Gellesch M."/>
            <person name="Goldberg J."/>
            <person name="Griggs A."/>
            <person name="Gujja S."/>
            <person name="Heilman E."/>
            <person name="Heiman D."/>
            <person name="Hepburn T."/>
            <person name="Howarth C."/>
            <person name="Jen D."/>
            <person name="Larson L."/>
            <person name="Mehta T."/>
            <person name="Park D."/>
            <person name="Pearson M."/>
            <person name="Roberts A."/>
            <person name="Saif S."/>
            <person name="Shenoy N."/>
            <person name="Sisk P."/>
            <person name="Stolte C."/>
            <person name="Sykes S."/>
            <person name="Thomson T."/>
            <person name="Walk T."/>
            <person name="White J."/>
            <person name="Yandava C."/>
            <person name="Burger G."/>
            <person name="Gray M.W."/>
            <person name="Holland P.W.H."/>
            <person name="King N."/>
            <person name="Lang F.B.F."/>
            <person name="Roger A.J."/>
            <person name="Ruiz-Trillo I."/>
            <person name="Lander E."/>
            <person name="Nusbaum C."/>
        </authorList>
    </citation>
    <scope>NUCLEOTIDE SEQUENCE [LARGE SCALE GENOMIC DNA]</scope>
    <source>
        <strain evidence="3 4">ATCC 50062</strain>
    </source>
</reference>
<feature type="coiled-coil region" evidence="1">
    <location>
        <begin position="88"/>
        <end position="122"/>
    </location>
</feature>
<dbReference type="RefSeq" id="XP_013760839.1">
    <property type="nucleotide sequence ID" value="XM_013905385.1"/>
</dbReference>
<feature type="coiled-coil region" evidence="1">
    <location>
        <begin position="835"/>
        <end position="869"/>
    </location>
</feature>
<accession>A0A0L0DVW8</accession>
<feature type="coiled-coil region" evidence="1">
    <location>
        <begin position="186"/>
        <end position="220"/>
    </location>
</feature>
<gene>
    <name evidence="3" type="ORF">AMSG_02291</name>
</gene>
<dbReference type="GeneID" id="25561978"/>
<proteinExistence type="predicted"/>
<evidence type="ECO:0000313" key="4">
    <source>
        <dbReference type="Proteomes" id="UP000054408"/>
    </source>
</evidence>
<feature type="coiled-coil region" evidence="1">
    <location>
        <begin position="418"/>
        <end position="445"/>
    </location>
</feature>
<dbReference type="STRING" id="461836.A0A0L0DVW8"/>
<dbReference type="AlphaFoldDB" id="A0A0L0DVW8"/>
<sequence>MSTGPGLPALGEADRELVAELQGFDALPLVLDLADAVPLALRRHADSQRIPLAMVEDEVRWWRALDGLVARAASINRAAAAAADTAAAERSGSELQLLRSRLESAEADRERAVGHVAELEEAHAAELAGLQAQLQVATAAAAEARITTEQLKLVRKREAELLTQVKEAGVARDAAEEAARKAKVATSSAQSALVELQNEASELRTKLDVAESKTARHERELAAAARVKLSLDATNASLSAAHDETREARDQVAHLESVIAELNETIDQQRSEIHHFQIKESLASQGAVAAPGSPAGESLAVESMRAAGLEPGIEMAVSQLAAMKTALSTLYDELSCGRDDPSQSVPAPDDPSLPTLIEVVAAEAAGLLADHKRTKARLAKVERMAKAAVKKYRKLEAGAKSNAESVADSGGGGSEARLVALTAELKATREQKAAAEQQVVKVRKRARLLLAKHKKMSKLRVAKLKALTKDKLMALKSQMQTKFALEQAQASESAPRVLPDTVNVGEEACANESASLREFTIKARLEKAKYQRALQTVNTLLQNRKADAMAADERAAEAEAELSAAQRVHAQLEASLKSAEGMKSALMRDVASMRTENAALSARAAEMEADAERLRALVATTEESHAAEIKALEAKCKEDVARAANSATKPLRDQVTMLKDQLGARGARIQALELALASKEKAAAASSAAEATLKSQVASAQSARRKARAAAAKADERASTAEAAAAKAKSQIKSLQAKVHALQSVASESKAKERLQRRVAGLTSKETKALETEVALLRRRVAEADEARARAEAAAAESSGLDDSLSLSSTSSSAPDAHALMARLKSTRSSFRAKLRVTTEARNAAEAQLAKVTQQRDDAESQLQHIALKTKKVLMAYADQVAKLRARLADAGLDDELDGEPLPHQ</sequence>
<feature type="region of interest" description="Disordered" evidence="2">
    <location>
        <begin position="793"/>
        <end position="814"/>
    </location>
</feature>
<evidence type="ECO:0000256" key="1">
    <source>
        <dbReference type="SAM" id="Coils"/>
    </source>
</evidence>
<feature type="coiled-coil region" evidence="1">
    <location>
        <begin position="541"/>
        <end position="624"/>
    </location>
</feature>
<dbReference type="Proteomes" id="UP000054408">
    <property type="component" value="Unassembled WGS sequence"/>
</dbReference>
<evidence type="ECO:0000256" key="2">
    <source>
        <dbReference type="SAM" id="MobiDB-lite"/>
    </source>
</evidence>
<dbReference type="EMBL" id="GL349441">
    <property type="protein sequence ID" value="KNC56322.1"/>
    <property type="molecule type" value="Genomic_DNA"/>
</dbReference>
<organism evidence="3 4">
    <name type="scientific">Thecamonas trahens ATCC 50062</name>
    <dbReference type="NCBI Taxonomy" id="461836"/>
    <lineage>
        <taxon>Eukaryota</taxon>
        <taxon>Apusozoa</taxon>
        <taxon>Apusomonadida</taxon>
        <taxon>Apusomonadidae</taxon>
        <taxon>Thecamonas</taxon>
    </lineage>
</organism>
<name>A0A0L0DVW8_THETB</name>
<keyword evidence="1" id="KW-0175">Coiled coil</keyword>
<keyword evidence="4" id="KW-1185">Reference proteome</keyword>
<protein>
    <submittedName>
        <fullName evidence="3">Uncharacterized protein</fullName>
    </submittedName>
</protein>